<dbReference type="SUPFAM" id="SSF49998">
    <property type="entry name" value="Amine oxidase catalytic domain"/>
    <property type="match status" value="1"/>
</dbReference>
<dbReference type="InterPro" id="IPR000269">
    <property type="entry name" value="Cu_amine_oxidase"/>
</dbReference>
<evidence type="ECO:0000259" key="2">
    <source>
        <dbReference type="Pfam" id="PF01179"/>
    </source>
</evidence>
<keyword evidence="1" id="KW-0186">Copper</keyword>
<sequence length="142" mass="16184">MLAHVDSYHHKRAEFADHNLYVTKYRDGELYAGGKYTNQSRGGTGVRAWADRKESVVDEDIVVWLQLALQHVTRVENLSIMPCEVIKMQLKPINFFDRNPALDVPPSKQEFNRSTLVAEQHQQPAVEGRVEEDGEVCCSSEL</sequence>
<dbReference type="Gene3D" id="2.70.98.20">
    <property type="entry name" value="Copper amine oxidase, catalytic domain"/>
    <property type="match status" value="1"/>
</dbReference>
<evidence type="ECO:0000313" key="4">
    <source>
        <dbReference type="Proteomes" id="UP000664534"/>
    </source>
</evidence>
<keyword evidence="1" id="KW-0560">Oxidoreductase</keyword>
<reference evidence="3" key="1">
    <citation type="submission" date="2021-03" db="EMBL/GenBank/DDBJ databases">
        <authorList>
            <person name="Tagirdzhanova G."/>
        </authorList>
    </citation>
    <scope>NUCLEOTIDE SEQUENCE</scope>
</reference>
<dbReference type="GO" id="GO:0009308">
    <property type="term" value="P:amine metabolic process"/>
    <property type="evidence" value="ECO:0007669"/>
    <property type="project" value="UniProtKB-UniRule"/>
</dbReference>
<name>A0A8H3FDJ6_9LECA</name>
<dbReference type="PANTHER" id="PTHR10638">
    <property type="entry name" value="COPPER AMINE OXIDASE"/>
    <property type="match status" value="1"/>
</dbReference>
<dbReference type="InterPro" id="IPR036460">
    <property type="entry name" value="Cu_amine_oxidase_C_sf"/>
</dbReference>
<comment type="similarity">
    <text evidence="1">Belongs to the copper/topaquinone oxidase family.</text>
</comment>
<dbReference type="OrthoDB" id="5379943at2759"/>
<proteinExistence type="inferred from homology"/>
<gene>
    <name evidence="3" type="ORF">IMSHALPRED_004458</name>
</gene>
<keyword evidence="1" id="KW-0801">TPQ</keyword>
<organism evidence="3 4">
    <name type="scientific">Imshaugia aleurites</name>
    <dbReference type="NCBI Taxonomy" id="172621"/>
    <lineage>
        <taxon>Eukaryota</taxon>
        <taxon>Fungi</taxon>
        <taxon>Dikarya</taxon>
        <taxon>Ascomycota</taxon>
        <taxon>Pezizomycotina</taxon>
        <taxon>Lecanoromycetes</taxon>
        <taxon>OSLEUM clade</taxon>
        <taxon>Lecanoromycetidae</taxon>
        <taxon>Lecanorales</taxon>
        <taxon>Lecanorineae</taxon>
        <taxon>Parmeliaceae</taxon>
        <taxon>Imshaugia</taxon>
    </lineage>
</organism>
<dbReference type="EC" id="1.4.3.-" evidence="1"/>
<dbReference type="PANTHER" id="PTHR10638:SF33">
    <property type="entry name" value="AMINE OXIDASE"/>
    <property type="match status" value="1"/>
</dbReference>
<evidence type="ECO:0000256" key="1">
    <source>
        <dbReference type="RuleBase" id="RU000672"/>
    </source>
</evidence>
<dbReference type="AlphaFoldDB" id="A0A8H3FDJ6"/>
<keyword evidence="1" id="KW-0479">Metal-binding</keyword>
<dbReference type="Proteomes" id="UP000664534">
    <property type="component" value="Unassembled WGS sequence"/>
</dbReference>
<evidence type="ECO:0000313" key="3">
    <source>
        <dbReference type="EMBL" id="CAF9918876.1"/>
    </source>
</evidence>
<dbReference type="GO" id="GO:0048038">
    <property type="term" value="F:quinone binding"/>
    <property type="evidence" value="ECO:0007669"/>
    <property type="project" value="InterPro"/>
</dbReference>
<dbReference type="GO" id="GO:0008131">
    <property type="term" value="F:primary methylamine oxidase activity"/>
    <property type="evidence" value="ECO:0007669"/>
    <property type="project" value="InterPro"/>
</dbReference>
<dbReference type="InterPro" id="IPR015798">
    <property type="entry name" value="Cu_amine_oxidase_C"/>
</dbReference>
<comment type="caution">
    <text evidence="3">The sequence shown here is derived from an EMBL/GenBank/DDBJ whole genome shotgun (WGS) entry which is preliminary data.</text>
</comment>
<feature type="domain" description="Copper amine oxidase catalytic" evidence="2">
    <location>
        <begin position="2"/>
        <end position="102"/>
    </location>
</feature>
<dbReference type="Pfam" id="PF01179">
    <property type="entry name" value="Cu_amine_oxid"/>
    <property type="match status" value="1"/>
</dbReference>
<dbReference type="EMBL" id="CAJPDT010000021">
    <property type="protein sequence ID" value="CAF9918876.1"/>
    <property type="molecule type" value="Genomic_DNA"/>
</dbReference>
<comment type="PTM">
    <text evidence="1">Topaquinone (TPQ) is generated by copper-dependent autoxidation of a specific tyrosyl residue.</text>
</comment>
<keyword evidence="4" id="KW-1185">Reference proteome</keyword>
<accession>A0A8H3FDJ6</accession>
<comment type="cofactor">
    <cofactor evidence="1">
        <name>Cu cation</name>
        <dbReference type="ChEBI" id="CHEBI:23378"/>
    </cofactor>
    <text evidence="1">Contains 1 topaquinone per subunit.</text>
</comment>
<dbReference type="GO" id="GO:0005507">
    <property type="term" value="F:copper ion binding"/>
    <property type="evidence" value="ECO:0007669"/>
    <property type="project" value="InterPro"/>
</dbReference>
<protein>
    <recommendedName>
        <fullName evidence="1">Amine oxidase</fullName>
        <ecNumber evidence="1">1.4.3.-</ecNumber>
    </recommendedName>
</protein>